<dbReference type="EMBL" id="LT555165">
    <property type="protein sequence ID" value="SAM09658.1"/>
    <property type="molecule type" value="Genomic_DNA"/>
</dbReference>
<evidence type="ECO:0000313" key="4">
    <source>
        <dbReference type="Proteomes" id="UP000078561"/>
    </source>
</evidence>
<reference evidence="3" key="1">
    <citation type="submission" date="2016-04" db="EMBL/GenBank/DDBJ databases">
        <authorList>
            <person name="Evans L.H."/>
            <person name="Alamgir A."/>
            <person name="Owens N."/>
            <person name="Weber N.D."/>
            <person name="Virtaneva K."/>
            <person name="Barbian K."/>
            <person name="Babar A."/>
            <person name="Rosenke K."/>
        </authorList>
    </citation>
    <scope>NUCLEOTIDE SEQUENCE [LARGE SCALE GENOMIC DNA]</scope>
    <source>
        <strain evidence="3">CBS 101.48</strain>
    </source>
</reference>
<evidence type="ECO:0000256" key="1">
    <source>
        <dbReference type="ARBA" id="ARBA00011738"/>
    </source>
</evidence>
<dbReference type="InterPro" id="IPR044662">
    <property type="entry name" value="HS1/DABB1-like"/>
</dbReference>
<dbReference type="SMART" id="SM00886">
    <property type="entry name" value="Dabb"/>
    <property type="match status" value="1"/>
</dbReference>
<sequence length="97" mass="11133">MTIVHIVIAKFKSEVTEEVKQKALDDVVALKHTIPEIQSASAGKTFTDRSKGFEYGWVVEVETKEHLSIYAKHPDHLDFVNKYRPLMDDLIAVDYEK</sequence>
<evidence type="ECO:0000259" key="2">
    <source>
        <dbReference type="PROSITE" id="PS51502"/>
    </source>
</evidence>
<dbReference type="PROSITE" id="PS51502">
    <property type="entry name" value="S_R_A_B_BARREL"/>
    <property type="match status" value="1"/>
</dbReference>
<name>A0A168T8H6_ABSGL</name>
<evidence type="ECO:0000313" key="3">
    <source>
        <dbReference type="EMBL" id="SAM09658.1"/>
    </source>
</evidence>
<accession>A0A168T8H6</accession>
<keyword evidence="4" id="KW-1185">Reference proteome</keyword>
<proteinExistence type="predicted"/>
<dbReference type="InParanoid" id="A0A168T8H6"/>
<protein>
    <recommendedName>
        <fullName evidence="2">Stress-response A/B barrel domain-containing protein</fullName>
    </recommendedName>
</protein>
<dbReference type="AlphaFoldDB" id="A0A168T8H6"/>
<dbReference type="STRING" id="4829.A0A168T8H6"/>
<dbReference type="PANTHER" id="PTHR33178">
    <property type="match status" value="1"/>
</dbReference>
<gene>
    <name evidence="3" type="primary">ABSGL_15359.1 scaffold 16614</name>
</gene>
<dbReference type="Proteomes" id="UP000078561">
    <property type="component" value="Unassembled WGS sequence"/>
</dbReference>
<dbReference type="Gene3D" id="3.30.70.100">
    <property type="match status" value="1"/>
</dbReference>
<dbReference type="Pfam" id="PF07876">
    <property type="entry name" value="Dabb"/>
    <property type="match status" value="1"/>
</dbReference>
<dbReference type="OMA" id="VHIVIAK"/>
<dbReference type="PANTHER" id="PTHR33178:SF10">
    <property type="entry name" value="STRESS-RESPONSE A_B BARREL DOMAIN-CONTAINING PROTEIN"/>
    <property type="match status" value="1"/>
</dbReference>
<dbReference type="InterPro" id="IPR013097">
    <property type="entry name" value="Dabb"/>
</dbReference>
<feature type="domain" description="Stress-response A/B barrel" evidence="2">
    <location>
        <begin position="3"/>
        <end position="95"/>
    </location>
</feature>
<organism evidence="3">
    <name type="scientific">Absidia glauca</name>
    <name type="common">Pin mould</name>
    <dbReference type="NCBI Taxonomy" id="4829"/>
    <lineage>
        <taxon>Eukaryota</taxon>
        <taxon>Fungi</taxon>
        <taxon>Fungi incertae sedis</taxon>
        <taxon>Mucoromycota</taxon>
        <taxon>Mucoromycotina</taxon>
        <taxon>Mucoromycetes</taxon>
        <taxon>Mucorales</taxon>
        <taxon>Cunninghamellaceae</taxon>
        <taxon>Absidia</taxon>
    </lineage>
</organism>
<comment type="subunit">
    <text evidence="1">Homodimer.</text>
</comment>
<dbReference type="SUPFAM" id="SSF54909">
    <property type="entry name" value="Dimeric alpha+beta barrel"/>
    <property type="match status" value="1"/>
</dbReference>
<dbReference type="OrthoDB" id="42919at2759"/>
<dbReference type="InterPro" id="IPR011008">
    <property type="entry name" value="Dimeric_a/b-barrel"/>
</dbReference>